<gene>
    <name evidence="1" type="ORF">M404DRAFT_1008258</name>
</gene>
<reference evidence="1 2" key="1">
    <citation type="submission" date="2014-04" db="EMBL/GenBank/DDBJ databases">
        <authorList>
            <consortium name="DOE Joint Genome Institute"/>
            <person name="Kuo A."/>
            <person name="Kohler A."/>
            <person name="Costa M.D."/>
            <person name="Nagy L.G."/>
            <person name="Floudas D."/>
            <person name="Copeland A."/>
            <person name="Barry K.W."/>
            <person name="Cichocki N."/>
            <person name="Veneault-Fourrey C."/>
            <person name="LaButti K."/>
            <person name="Lindquist E.A."/>
            <person name="Lipzen A."/>
            <person name="Lundell T."/>
            <person name="Morin E."/>
            <person name="Murat C."/>
            <person name="Sun H."/>
            <person name="Tunlid A."/>
            <person name="Henrissat B."/>
            <person name="Grigoriev I.V."/>
            <person name="Hibbett D.S."/>
            <person name="Martin F."/>
            <person name="Nordberg H.P."/>
            <person name="Cantor M.N."/>
            <person name="Hua S.X."/>
        </authorList>
    </citation>
    <scope>NUCLEOTIDE SEQUENCE [LARGE SCALE GENOMIC DNA]</scope>
    <source>
        <strain evidence="1 2">Marx 270</strain>
    </source>
</reference>
<organism evidence="1 2">
    <name type="scientific">Pisolithus tinctorius Marx 270</name>
    <dbReference type="NCBI Taxonomy" id="870435"/>
    <lineage>
        <taxon>Eukaryota</taxon>
        <taxon>Fungi</taxon>
        <taxon>Dikarya</taxon>
        <taxon>Basidiomycota</taxon>
        <taxon>Agaricomycotina</taxon>
        <taxon>Agaricomycetes</taxon>
        <taxon>Agaricomycetidae</taxon>
        <taxon>Boletales</taxon>
        <taxon>Sclerodermatineae</taxon>
        <taxon>Pisolithaceae</taxon>
        <taxon>Pisolithus</taxon>
    </lineage>
</organism>
<dbReference type="EMBL" id="KN832095">
    <property type="protein sequence ID" value="KIN94517.1"/>
    <property type="molecule type" value="Genomic_DNA"/>
</dbReference>
<dbReference type="AlphaFoldDB" id="A0A0C3IBT3"/>
<dbReference type="Proteomes" id="UP000054217">
    <property type="component" value="Unassembled WGS sequence"/>
</dbReference>
<keyword evidence="2" id="KW-1185">Reference proteome</keyword>
<accession>A0A0C3IBT3</accession>
<dbReference type="HOGENOM" id="CLU_2606958_0_0_1"/>
<sequence length="79" mass="8775">MSLEMLIHGSRSPVYGYTAVPYDASISHYFALPRRGRSPLHTGGTYFGTDSLTYVYVSIRQQLLALDPLTNRIALGALR</sequence>
<reference evidence="2" key="2">
    <citation type="submission" date="2015-01" db="EMBL/GenBank/DDBJ databases">
        <title>Evolutionary Origins and Diversification of the Mycorrhizal Mutualists.</title>
        <authorList>
            <consortium name="DOE Joint Genome Institute"/>
            <consortium name="Mycorrhizal Genomics Consortium"/>
            <person name="Kohler A."/>
            <person name="Kuo A."/>
            <person name="Nagy L.G."/>
            <person name="Floudas D."/>
            <person name="Copeland A."/>
            <person name="Barry K.W."/>
            <person name="Cichocki N."/>
            <person name="Veneault-Fourrey C."/>
            <person name="LaButti K."/>
            <person name="Lindquist E.A."/>
            <person name="Lipzen A."/>
            <person name="Lundell T."/>
            <person name="Morin E."/>
            <person name="Murat C."/>
            <person name="Riley R."/>
            <person name="Ohm R."/>
            <person name="Sun H."/>
            <person name="Tunlid A."/>
            <person name="Henrissat B."/>
            <person name="Grigoriev I.V."/>
            <person name="Hibbett D.S."/>
            <person name="Martin F."/>
        </authorList>
    </citation>
    <scope>NUCLEOTIDE SEQUENCE [LARGE SCALE GENOMIC DNA]</scope>
    <source>
        <strain evidence="2">Marx 270</strain>
    </source>
</reference>
<proteinExistence type="predicted"/>
<evidence type="ECO:0000313" key="1">
    <source>
        <dbReference type="EMBL" id="KIN94517.1"/>
    </source>
</evidence>
<protein>
    <submittedName>
        <fullName evidence="1">Uncharacterized protein</fullName>
    </submittedName>
</protein>
<evidence type="ECO:0000313" key="2">
    <source>
        <dbReference type="Proteomes" id="UP000054217"/>
    </source>
</evidence>
<dbReference type="InParanoid" id="A0A0C3IBT3"/>
<name>A0A0C3IBT3_PISTI</name>